<protein>
    <submittedName>
        <fullName evidence="1">Uncharacterized protein</fullName>
    </submittedName>
</protein>
<dbReference type="EMBL" id="JH393259">
    <property type="protein sequence ID" value="EHJ91585.1"/>
    <property type="molecule type" value="Genomic_DNA"/>
</dbReference>
<sequence>MYSRGVVDTVFETVFEADVETDATTLVSHSRGRTCYYLRDFLRYIF</sequence>
<evidence type="ECO:0000313" key="2">
    <source>
        <dbReference type="Proteomes" id="UP000005756"/>
    </source>
</evidence>
<dbReference type="Proteomes" id="UP000005756">
    <property type="component" value="Unassembled WGS sequence"/>
</dbReference>
<name>A0A7U9BZ57_9GAMM</name>
<reference evidence="1 2" key="1">
    <citation type="submission" date="2011-10" db="EMBL/GenBank/DDBJ databases">
        <authorList>
            <person name="Quillaguamn J."/>
            <person name="Guzmn D."/>
            <person name="Balderrama-Subieta A."/>
            <person name="Cardona-Ortuo C."/>
            <person name="Guevara-Martnez M."/>
            <person name="Callisaya-Quispe N."/>
        </authorList>
    </citation>
    <scope>NUCLEOTIDE SEQUENCE [LARGE SCALE GENOMIC DNA]</scope>
    <source>
        <strain evidence="1 2">LC1</strain>
    </source>
</reference>
<accession>A0A7U9BZ57</accession>
<evidence type="ECO:0000313" key="1">
    <source>
        <dbReference type="EMBL" id="EHJ91585.1"/>
    </source>
</evidence>
<dbReference type="AlphaFoldDB" id="A0A7U9BZ57"/>
<proteinExistence type="predicted"/>
<organism evidence="1 2">
    <name type="scientific">Vreelandella boliviensis LC1</name>
    <dbReference type="NCBI Taxonomy" id="1072583"/>
    <lineage>
        <taxon>Bacteria</taxon>
        <taxon>Pseudomonadati</taxon>
        <taxon>Pseudomonadota</taxon>
        <taxon>Gammaproteobacteria</taxon>
        <taxon>Oceanospirillales</taxon>
        <taxon>Halomonadaceae</taxon>
        <taxon>Vreelandella</taxon>
    </lineage>
</organism>
<gene>
    <name evidence="1" type="ORF">KUC_3136</name>
</gene>